<dbReference type="GO" id="GO:0005886">
    <property type="term" value="C:plasma membrane"/>
    <property type="evidence" value="ECO:0007669"/>
    <property type="project" value="UniProtKB-SubCell"/>
</dbReference>
<feature type="domain" description="ABC transmembrane type-1" evidence="8">
    <location>
        <begin position="135"/>
        <end position="346"/>
    </location>
</feature>
<proteinExistence type="inferred from homology"/>
<dbReference type="AlphaFoldDB" id="A0A6B3LKJ7"/>
<comment type="caution">
    <text evidence="9">The sequence shown here is derived from an EMBL/GenBank/DDBJ whole genome shotgun (WGS) entry which is preliminary data.</text>
</comment>
<evidence type="ECO:0000256" key="1">
    <source>
        <dbReference type="ARBA" id="ARBA00004651"/>
    </source>
</evidence>
<dbReference type="Pfam" id="PF00528">
    <property type="entry name" value="BPD_transp_1"/>
    <property type="match status" value="1"/>
</dbReference>
<dbReference type="Gene3D" id="1.10.3720.10">
    <property type="entry name" value="MetI-like"/>
    <property type="match status" value="1"/>
</dbReference>
<dbReference type="GO" id="GO:0055085">
    <property type="term" value="P:transmembrane transport"/>
    <property type="evidence" value="ECO:0007669"/>
    <property type="project" value="InterPro"/>
</dbReference>
<comment type="subcellular location">
    <subcellularLocation>
        <location evidence="1 7">Cell membrane</location>
        <topology evidence="1 7">Multi-pass membrane protein</topology>
    </subcellularLocation>
</comment>
<keyword evidence="5 7" id="KW-1133">Transmembrane helix</keyword>
<gene>
    <name evidence="9" type="ORF">GXP69_07085</name>
</gene>
<name>A0A6B3LKJ7_9BACT</name>
<evidence type="ECO:0000256" key="7">
    <source>
        <dbReference type="RuleBase" id="RU363032"/>
    </source>
</evidence>
<keyword evidence="4 7" id="KW-0812">Transmembrane</keyword>
<dbReference type="SUPFAM" id="SSF161098">
    <property type="entry name" value="MetI-like"/>
    <property type="match status" value="1"/>
</dbReference>
<keyword evidence="2 7" id="KW-0813">Transport</keyword>
<evidence type="ECO:0000256" key="5">
    <source>
        <dbReference type="ARBA" id="ARBA00022989"/>
    </source>
</evidence>
<dbReference type="CDD" id="cd06261">
    <property type="entry name" value="TM_PBP2"/>
    <property type="match status" value="1"/>
</dbReference>
<comment type="similarity">
    <text evidence="7">Belongs to the binding-protein-dependent transport system permease family.</text>
</comment>
<evidence type="ECO:0000259" key="8">
    <source>
        <dbReference type="PROSITE" id="PS50928"/>
    </source>
</evidence>
<dbReference type="PANTHER" id="PTHR43163">
    <property type="entry name" value="DIPEPTIDE TRANSPORT SYSTEM PERMEASE PROTEIN DPPB-RELATED"/>
    <property type="match status" value="1"/>
</dbReference>
<feature type="transmembrane region" description="Helical" evidence="7">
    <location>
        <begin position="292"/>
        <end position="313"/>
    </location>
</feature>
<sequence length="362" mass="39797">MRASLLVKKFLSALVLVWLMLSAVFMLSRMLPGTFGEEKMLQSQEGFYSQSNHTSRAAAYNELLKRTRQDLPVFYFSLAPINLQHNTGYSYLVPDPEWHGLHNQYHFWLNDLLQGNLGTSFVNAKPVTIVIREAGTTTLVISFVSLALTIAIALGAGIWMVQDTGKKLRKPLLATLVVLDSMPLFVFSLLLLLLLANPDAWQVFPVFGLGISLPGSEHIWLSQAPYLILPVFCLTLNNVPYLTNQFYNYLSGTLQAGYIRTARAKGLPSGQVVTKHALKNALLPVITVLSDMLPALVAGTVVIETIFAIPGLGRLLVSSVLARDFPVIIGVMVLVAIVKMFSNILADIAYATTDPRIGRRAA</sequence>
<organism evidence="9 10">
    <name type="scientific">Pontibacter burrus</name>
    <dbReference type="NCBI Taxonomy" id="2704466"/>
    <lineage>
        <taxon>Bacteria</taxon>
        <taxon>Pseudomonadati</taxon>
        <taxon>Bacteroidota</taxon>
        <taxon>Cytophagia</taxon>
        <taxon>Cytophagales</taxon>
        <taxon>Hymenobacteraceae</taxon>
        <taxon>Pontibacter</taxon>
    </lineage>
</organism>
<dbReference type="EMBL" id="JAAGWD010000002">
    <property type="protein sequence ID" value="NEM97452.1"/>
    <property type="molecule type" value="Genomic_DNA"/>
</dbReference>
<evidence type="ECO:0000256" key="6">
    <source>
        <dbReference type="ARBA" id="ARBA00023136"/>
    </source>
</evidence>
<dbReference type="PROSITE" id="PS50928">
    <property type="entry name" value="ABC_TM1"/>
    <property type="match status" value="1"/>
</dbReference>
<keyword evidence="6 7" id="KW-0472">Membrane</keyword>
<dbReference type="RefSeq" id="WP_163913800.1">
    <property type="nucleotide sequence ID" value="NZ_JAAGWD010000002.1"/>
</dbReference>
<feature type="transmembrane region" description="Helical" evidence="7">
    <location>
        <begin position="325"/>
        <end position="346"/>
    </location>
</feature>
<keyword evidence="10" id="KW-1185">Reference proteome</keyword>
<keyword evidence="3" id="KW-1003">Cell membrane</keyword>
<dbReference type="PANTHER" id="PTHR43163:SF6">
    <property type="entry name" value="DIPEPTIDE TRANSPORT SYSTEM PERMEASE PROTEIN DPPB-RELATED"/>
    <property type="match status" value="1"/>
</dbReference>
<protein>
    <submittedName>
        <fullName evidence="9">ABC transporter permease</fullName>
    </submittedName>
</protein>
<feature type="transmembrane region" description="Helical" evidence="7">
    <location>
        <begin position="173"/>
        <end position="196"/>
    </location>
</feature>
<evidence type="ECO:0000313" key="9">
    <source>
        <dbReference type="EMBL" id="NEM97452.1"/>
    </source>
</evidence>
<evidence type="ECO:0000313" key="10">
    <source>
        <dbReference type="Proteomes" id="UP000474777"/>
    </source>
</evidence>
<evidence type="ECO:0000256" key="4">
    <source>
        <dbReference type="ARBA" id="ARBA00022692"/>
    </source>
</evidence>
<reference evidence="9 10" key="1">
    <citation type="submission" date="2020-02" db="EMBL/GenBank/DDBJ databases">
        <authorList>
            <person name="Kim M.K."/>
        </authorList>
    </citation>
    <scope>NUCLEOTIDE SEQUENCE [LARGE SCALE GENOMIC DNA]</scope>
    <source>
        <strain evidence="9 10">BT327</strain>
    </source>
</reference>
<evidence type="ECO:0000256" key="2">
    <source>
        <dbReference type="ARBA" id="ARBA00022448"/>
    </source>
</evidence>
<dbReference type="Proteomes" id="UP000474777">
    <property type="component" value="Unassembled WGS sequence"/>
</dbReference>
<dbReference type="InterPro" id="IPR000515">
    <property type="entry name" value="MetI-like"/>
</dbReference>
<dbReference type="InterPro" id="IPR035906">
    <property type="entry name" value="MetI-like_sf"/>
</dbReference>
<accession>A0A6B3LKJ7</accession>
<evidence type="ECO:0000256" key="3">
    <source>
        <dbReference type="ARBA" id="ARBA00022475"/>
    </source>
</evidence>
<feature type="transmembrane region" description="Helical" evidence="7">
    <location>
        <begin position="139"/>
        <end position="161"/>
    </location>
</feature>